<dbReference type="Proteomes" id="UP001595772">
    <property type="component" value="Unassembled WGS sequence"/>
</dbReference>
<evidence type="ECO:0000313" key="2">
    <source>
        <dbReference type="EMBL" id="MFC4025467.1"/>
    </source>
</evidence>
<name>A0ABV8H3Q0_9BACI</name>
<proteinExistence type="predicted"/>
<keyword evidence="1" id="KW-0175">Coiled coil</keyword>
<reference evidence="3" key="1">
    <citation type="journal article" date="2019" name="Int. J. Syst. Evol. Microbiol.">
        <title>The Global Catalogue of Microorganisms (GCM) 10K type strain sequencing project: providing services to taxonomists for standard genome sequencing and annotation.</title>
        <authorList>
            <consortium name="The Broad Institute Genomics Platform"/>
            <consortium name="The Broad Institute Genome Sequencing Center for Infectious Disease"/>
            <person name="Wu L."/>
            <person name="Ma J."/>
        </authorList>
    </citation>
    <scope>NUCLEOTIDE SEQUENCE [LARGE SCALE GENOMIC DNA]</scope>
    <source>
        <strain evidence="3">IBRC-M 10703</strain>
    </source>
</reference>
<accession>A0ABV8H3Q0</accession>
<sequence length="348" mass="41328">MSKDIDINIWKFLINRLDERQKKEVLTRKNVRIGNMQSQLINKESQWKIVLNLLNNSLNKTNIQKAIVAYYVETLIPDLNIDMNNKASHLHALDNIEKGKYEEKIKEHGFLYILLYFVSKNNSRANEVINLQPEEVIKEIAIDPYQAKLAKALEEIRDFKKEISTITKAHKGLQKKFDTLETKYNQMTTQYTNEIKKLEDSYIKDMEESSDLLDFERIEFKEKLLLLNDKNTILQNQLVELQKDKNEKTEINNMDDKKILSKTSVIENKRKKIRVLVFGDLPLNAQKTDTHEFEYFNKDISTYMFNEDYEEYWCVEDKLSAKEKKQLQRNPYSNKVNIDKKNYSKLVH</sequence>
<organism evidence="2 3">
    <name type="scientific">Oceanobacillus longus</name>
    <dbReference type="NCBI Taxonomy" id="930120"/>
    <lineage>
        <taxon>Bacteria</taxon>
        <taxon>Bacillati</taxon>
        <taxon>Bacillota</taxon>
        <taxon>Bacilli</taxon>
        <taxon>Bacillales</taxon>
        <taxon>Bacillaceae</taxon>
        <taxon>Oceanobacillus</taxon>
    </lineage>
</organism>
<dbReference type="EMBL" id="JBHSAO010000015">
    <property type="protein sequence ID" value="MFC4025467.1"/>
    <property type="molecule type" value="Genomic_DNA"/>
</dbReference>
<evidence type="ECO:0000256" key="1">
    <source>
        <dbReference type="SAM" id="Coils"/>
    </source>
</evidence>
<feature type="coiled-coil region" evidence="1">
    <location>
        <begin position="142"/>
        <end position="190"/>
    </location>
</feature>
<protein>
    <recommendedName>
        <fullName evidence="4">Viral A-type inclusion protein</fullName>
    </recommendedName>
</protein>
<comment type="caution">
    <text evidence="2">The sequence shown here is derived from an EMBL/GenBank/DDBJ whole genome shotgun (WGS) entry which is preliminary data.</text>
</comment>
<dbReference type="RefSeq" id="WP_379497959.1">
    <property type="nucleotide sequence ID" value="NZ_JBHSAO010000015.1"/>
</dbReference>
<feature type="coiled-coil region" evidence="1">
    <location>
        <begin position="224"/>
        <end position="251"/>
    </location>
</feature>
<evidence type="ECO:0000313" key="3">
    <source>
        <dbReference type="Proteomes" id="UP001595772"/>
    </source>
</evidence>
<gene>
    <name evidence="2" type="ORF">ACFOUV_16900</name>
</gene>
<keyword evidence="3" id="KW-1185">Reference proteome</keyword>
<evidence type="ECO:0008006" key="4">
    <source>
        <dbReference type="Google" id="ProtNLM"/>
    </source>
</evidence>